<protein>
    <submittedName>
        <fullName evidence="1">Unannotated protein</fullName>
    </submittedName>
</protein>
<sequence length="147" mass="15067">MSCPNLVLNLHRLGEHTTPATTTDFMITKSSATINAASTSASIPVDCNFLPAKSATSCAASFAASSPPSSNPTTSPLRAFNNSRFIAIVGSVSASLGSHCAVSTGRVPTRWRNSLVISAGSIESGIGNARNDEKSVTGSWSYGVNGC</sequence>
<evidence type="ECO:0000313" key="1">
    <source>
        <dbReference type="EMBL" id="CAB4960796.1"/>
    </source>
</evidence>
<proteinExistence type="predicted"/>
<name>A0A6J7KXY5_9ZZZZ</name>
<gene>
    <name evidence="1" type="ORF">UFOPK3879_00595</name>
</gene>
<dbReference type="EMBL" id="CAFBNR010000021">
    <property type="protein sequence ID" value="CAB4960796.1"/>
    <property type="molecule type" value="Genomic_DNA"/>
</dbReference>
<accession>A0A6J7KXY5</accession>
<organism evidence="1">
    <name type="scientific">freshwater metagenome</name>
    <dbReference type="NCBI Taxonomy" id="449393"/>
    <lineage>
        <taxon>unclassified sequences</taxon>
        <taxon>metagenomes</taxon>
        <taxon>ecological metagenomes</taxon>
    </lineage>
</organism>
<dbReference type="AlphaFoldDB" id="A0A6J7KXY5"/>
<reference evidence="1" key="1">
    <citation type="submission" date="2020-05" db="EMBL/GenBank/DDBJ databases">
        <authorList>
            <person name="Chiriac C."/>
            <person name="Salcher M."/>
            <person name="Ghai R."/>
            <person name="Kavagutti S V."/>
        </authorList>
    </citation>
    <scope>NUCLEOTIDE SEQUENCE</scope>
</reference>